<comment type="caution">
    <text evidence="4">The sequence shown here is derived from an EMBL/GenBank/DDBJ whole genome shotgun (WGS) entry which is preliminary data.</text>
</comment>
<evidence type="ECO:0000256" key="1">
    <source>
        <dbReference type="SAM" id="MobiDB-lite"/>
    </source>
</evidence>
<feature type="region of interest" description="Disordered" evidence="1">
    <location>
        <begin position="1228"/>
        <end position="1250"/>
    </location>
</feature>
<reference evidence="4 5" key="1">
    <citation type="journal article" date="2024" name="Nat. Commun.">
        <title>Phylogenomics reveals the evolutionary origins of lichenization in chlorophyte algae.</title>
        <authorList>
            <person name="Puginier C."/>
            <person name="Libourel C."/>
            <person name="Otte J."/>
            <person name="Skaloud P."/>
            <person name="Haon M."/>
            <person name="Grisel S."/>
            <person name="Petersen M."/>
            <person name="Berrin J.G."/>
            <person name="Delaux P.M."/>
            <person name="Dal Grande F."/>
            <person name="Keller J."/>
        </authorList>
    </citation>
    <scope>NUCLEOTIDE SEQUENCE [LARGE SCALE GENOMIC DNA]</scope>
    <source>
        <strain evidence="4 5">SAG 216-7</strain>
    </source>
</reference>
<evidence type="ECO:0000313" key="5">
    <source>
        <dbReference type="Proteomes" id="UP001491310"/>
    </source>
</evidence>
<sequence length="1327" mass="145126">MEFRDWILERLTPAVMVISSPEAESMCQEKNGLTVVDLLRPYGFLHQLSVPVRTVGEHAYRIREFRVRFYRADMMFQPTPEAADEYLKGFLNAAAKESHSVEIPDVMAALQSGKGFLADNTPWWNKYRDEFARMMSFGEMESFDHPVACLLVMHAHAENPVEAFGRLFHSARKPPLMAEGKMEHRIVMHHLLIHGDNVQAEGGYARSEEKLKAARVALGTAAVHLVRINSGRGDPSSKLGYESLWRHPLPGTLPGGGAGEPPSRPPVPTGGYGECLTKANLDDIKRFLEDFAVRALLPAMEARVRALNHQVTSTRKGLRNQLKTLLWRKQPGGPAAAAGRDSPRGSVHGGSIHGGTAAASANGAVNAYGVGSVEGQMRALADLAFTMQDYDTALSTLRLLASDLRADKAWKQYAAVQEMIGISLFMARGTMSDVLGAFKEAFYRYNSAAPHESSPRECVRYATRAMLLAAEYARQHGAYSEANYALMKAHFQEENLRAALLLEQAALCLLRVSPPSVRKYAFHMVLAGLRYNACDQKALGMRAYRQVLSVYKDHKWAFIEEHIHDVLGKQSRDTGDFDSALQHFAAMLHCSHSPPYWQAHYLKQFLDTVAAATKAKGSAPLLELPLPEVDAEHVTVQCDNEICHGNPESRTQQEELWRSLEGPLLSGMDTGATSWLDSGGSSSNKVSALQLSTAVAGEMIEVLISFSNPLAVDLHVSRLRLLFEAEPMPEGADLRQYAEVQEQAVVLKGGEQVRLALGLRPLRPGLLTLTGVEWLLAGNAPGRKLFAPKRPKHRRTASRAATKAEMQSQCLSFTILDALPRLEASVEQLPPTLLAREVRKCTLKLRNTGTRPLRGIRAVCSSPDVFLPPDNADANGSTLDSLSSGRERAAGTSALQEPALRLRRGLTLYTWPAAQALSPGEEMQWPLWVHPRERGQFDFHLAVFFEPEAPVEGMNYRVLRLSHSVDVLASLDLAASLAASRADLVTYLLRLSMHNLQGLQALTVRQVSCLSDSWRISQLGRRGDNAILPPPSTSITPAIEVAAASAATAYFRLHPPEASISGSASGEEWVRSVEGPLAHFHTERQRRLQLESEPEQQFPTRPSKAELQRAALEQQPEPSTSDTPEAKGPDIIVVWSLPGTDGSPRCIGAHHVYDLQEKENVPIRMTLRGEERLRHNFRGGGMCAAALQLDLRNCSDAAASLCIETGTGGPGKGDPVWRHTPELAPQSSTLAEGAAAVPPEPPSGSGGSLPVGAKSGSEYMWCGSVRTLVPSLPAGQAASVTLRVAVMAPGVFEISDYLIRWAFPDVDKLQYSQPGPSIVLRVEDEQS</sequence>
<dbReference type="Proteomes" id="UP001491310">
    <property type="component" value="Unassembled WGS sequence"/>
</dbReference>
<dbReference type="InterPro" id="IPR058538">
    <property type="entry name" value="Ig_TPPC8_2nd"/>
</dbReference>
<feature type="domain" description="TPPC8 second Ig-like" evidence="2">
    <location>
        <begin position="837"/>
        <end position="959"/>
    </location>
</feature>
<dbReference type="Pfam" id="PF12739">
    <property type="entry name" value="TRAPPC-Trs85"/>
    <property type="match status" value="1"/>
</dbReference>
<protein>
    <recommendedName>
        <fullName evidence="6">Trafficking protein particle complex subunit 11 domain-containing protein</fullName>
    </recommendedName>
</protein>
<evidence type="ECO:0000313" key="4">
    <source>
        <dbReference type="EMBL" id="KAK9916791.1"/>
    </source>
</evidence>
<organism evidence="4 5">
    <name type="scientific">Coccomyxa subellipsoidea</name>
    <dbReference type="NCBI Taxonomy" id="248742"/>
    <lineage>
        <taxon>Eukaryota</taxon>
        <taxon>Viridiplantae</taxon>
        <taxon>Chlorophyta</taxon>
        <taxon>core chlorophytes</taxon>
        <taxon>Trebouxiophyceae</taxon>
        <taxon>Trebouxiophyceae incertae sedis</taxon>
        <taxon>Coccomyxaceae</taxon>
        <taxon>Coccomyxa</taxon>
    </lineage>
</organism>
<evidence type="ECO:0000259" key="2">
    <source>
        <dbReference type="Pfam" id="PF24544"/>
    </source>
</evidence>
<proteinExistence type="predicted"/>
<dbReference type="InterPro" id="IPR024420">
    <property type="entry name" value="TRAPP_III_complex_Trs85"/>
</dbReference>
<gene>
    <name evidence="4" type="ORF">WJX75_007099</name>
</gene>
<dbReference type="PANTHER" id="PTHR12975">
    <property type="entry name" value="TRANSPORT PROTEIN TRAPP"/>
    <property type="match status" value="1"/>
</dbReference>
<dbReference type="PANTHER" id="PTHR12975:SF6">
    <property type="entry name" value="TRAFFICKING PROTEIN PARTICLE COMPLEX SUBUNIT 8"/>
    <property type="match status" value="1"/>
</dbReference>
<evidence type="ECO:0008006" key="6">
    <source>
        <dbReference type="Google" id="ProtNLM"/>
    </source>
</evidence>
<accession>A0ABR2YZD3</accession>
<keyword evidence="5" id="KW-1185">Reference proteome</keyword>
<feature type="region of interest" description="Disordered" evidence="1">
    <location>
        <begin position="1087"/>
        <end position="1128"/>
    </location>
</feature>
<name>A0ABR2YZD3_9CHLO</name>
<feature type="compositionally biased region" description="Polar residues" evidence="1">
    <location>
        <begin position="874"/>
        <end position="884"/>
    </location>
</feature>
<feature type="region of interest" description="Disordered" evidence="1">
    <location>
        <begin position="331"/>
        <end position="353"/>
    </location>
</feature>
<evidence type="ECO:0000259" key="3">
    <source>
        <dbReference type="Pfam" id="PF24545"/>
    </source>
</evidence>
<dbReference type="Pfam" id="PF24545">
    <property type="entry name" value="Ig_TPPC8_1st"/>
    <property type="match status" value="1"/>
</dbReference>
<feature type="region of interest" description="Disordered" evidence="1">
    <location>
        <begin position="870"/>
        <end position="894"/>
    </location>
</feature>
<dbReference type="InterPro" id="IPR058541">
    <property type="entry name" value="Ig_TPPC8_1st"/>
</dbReference>
<feature type="domain" description="TPPC8 first Ig-like" evidence="3">
    <location>
        <begin position="653"/>
        <end position="834"/>
    </location>
</feature>
<dbReference type="Pfam" id="PF24544">
    <property type="entry name" value="Ig_TPPC8_2nd"/>
    <property type="match status" value="1"/>
</dbReference>
<dbReference type="EMBL" id="JALJOT010000003">
    <property type="protein sequence ID" value="KAK9916791.1"/>
    <property type="molecule type" value="Genomic_DNA"/>
</dbReference>